<proteinExistence type="inferred from homology"/>
<dbReference type="GO" id="GO:0005773">
    <property type="term" value="C:vacuole"/>
    <property type="evidence" value="ECO:0007669"/>
    <property type="project" value="TreeGrafter"/>
</dbReference>
<dbReference type="OMA" id="NDYIDSQ"/>
<dbReference type="GO" id="GO:0006508">
    <property type="term" value="P:proteolysis"/>
    <property type="evidence" value="ECO:0007669"/>
    <property type="project" value="UniProtKB-KW"/>
</dbReference>
<sequence length="511" mass="58511">MKPLSLHDMLPTSVSKQSMRRIIMLILIMFMCAVDVSPHTLRHSHFQNRAAALRQEALAAVPPSSYNPENVFLTTSPRWLNQTLDHFSPQESVRFPQRFFEFLDYFDAPNGPIFLIIWGESTCYGILNDYIAVLAKRFGAALVSLEHRYYGFSSPFQDLKIENLKYLNSKQALSDLAAFRNHYQALINTRYKRSSNVDNLWFTFGGSYAGALSAWFRLKFPHLAHGSLASSAPIHALEDYYEYDEQVAKSVGPECANALRELKDLVGYHMKTDAKYMKSFFGAKSIEDDNDFLSLLADSTAAAVQYGFQDVLCKPLVRSYSKKKDILATYRDFVNHTIFFEFGIQPMDYNREKMRNSTQMDSNSGSRQWTYQYCTEFGFFQTAPNRNSIRFTELNMKYYLDLCSYIFGKGTIPKTSETNLYYGGDNIAGTKIIFTNGSQDPWRHASKTNSTNNELAILIECQNCAHCVDLNGCPQFPFNPQGDGELCHPRYSIQKARETIETIMESWIINH</sequence>
<dbReference type="AlphaFoldDB" id="A0A8T2TBU2"/>
<evidence type="ECO:0000256" key="3">
    <source>
        <dbReference type="ARBA" id="ARBA00022729"/>
    </source>
</evidence>
<evidence type="ECO:0000313" key="6">
    <source>
        <dbReference type="EMBL" id="KAH7415324.1"/>
    </source>
</evidence>
<evidence type="ECO:0000256" key="4">
    <source>
        <dbReference type="ARBA" id="ARBA00022801"/>
    </source>
</evidence>
<comment type="similarity">
    <text evidence="1">Belongs to the peptidase S28 family.</text>
</comment>
<dbReference type="Gene3D" id="1.20.120.980">
    <property type="entry name" value="Serine carboxypeptidase S28, SKS domain"/>
    <property type="match status" value="1"/>
</dbReference>
<dbReference type="PANTHER" id="PTHR11010:SF11">
    <property type="entry name" value="THYMUS-SPECIFIC SERINE PROTEASE"/>
    <property type="match status" value="1"/>
</dbReference>
<reference evidence="6" key="1">
    <citation type="submission" date="2021-08" db="EMBL/GenBank/DDBJ databases">
        <title>WGS assembly of Ceratopteris richardii.</title>
        <authorList>
            <person name="Marchant D.B."/>
            <person name="Chen G."/>
            <person name="Jenkins J."/>
            <person name="Shu S."/>
            <person name="Leebens-Mack J."/>
            <person name="Grimwood J."/>
            <person name="Schmutz J."/>
            <person name="Soltis P."/>
            <person name="Soltis D."/>
            <person name="Chen Z.-H."/>
        </authorList>
    </citation>
    <scope>NUCLEOTIDE SEQUENCE</scope>
    <source>
        <strain evidence="6">Whitten #5841</strain>
        <tissue evidence="6">Leaf</tissue>
    </source>
</reference>
<keyword evidence="7" id="KW-1185">Reference proteome</keyword>
<dbReference type="InterPro" id="IPR008758">
    <property type="entry name" value="Peptidase_S28"/>
</dbReference>
<dbReference type="GO" id="GO:0070008">
    <property type="term" value="F:serine-type exopeptidase activity"/>
    <property type="evidence" value="ECO:0007669"/>
    <property type="project" value="InterPro"/>
</dbReference>
<organism evidence="6 7">
    <name type="scientific">Ceratopteris richardii</name>
    <name type="common">Triangle waterfern</name>
    <dbReference type="NCBI Taxonomy" id="49495"/>
    <lineage>
        <taxon>Eukaryota</taxon>
        <taxon>Viridiplantae</taxon>
        <taxon>Streptophyta</taxon>
        <taxon>Embryophyta</taxon>
        <taxon>Tracheophyta</taxon>
        <taxon>Polypodiopsida</taxon>
        <taxon>Polypodiidae</taxon>
        <taxon>Polypodiales</taxon>
        <taxon>Pteridineae</taxon>
        <taxon>Pteridaceae</taxon>
        <taxon>Parkerioideae</taxon>
        <taxon>Ceratopteris</taxon>
    </lineage>
</organism>
<dbReference type="Gene3D" id="3.40.50.1820">
    <property type="entry name" value="alpha/beta hydrolase"/>
    <property type="match status" value="1"/>
</dbReference>
<evidence type="ECO:0000256" key="1">
    <source>
        <dbReference type="ARBA" id="ARBA00011079"/>
    </source>
</evidence>
<evidence type="ECO:0008006" key="8">
    <source>
        <dbReference type="Google" id="ProtNLM"/>
    </source>
</evidence>
<keyword evidence="3" id="KW-0732">Signal</keyword>
<name>A0A8T2TBU2_CERRI</name>
<dbReference type="SUPFAM" id="SSF53474">
    <property type="entry name" value="alpha/beta-Hydrolases"/>
    <property type="match status" value="2"/>
</dbReference>
<dbReference type="InterPro" id="IPR029058">
    <property type="entry name" value="AB_hydrolase_fold"/>
</dbReference>
<evidence type="ECO:0000313" key="7">
    <source>
        <dbReference type="Proteomes" id="UP000825935"/>
    </source>
</evidence>
<accession>A0A8T2TBU2</accession>
<dbReference type="FunFam" id="1.20.120.980:FF:000005">
    <property type="entry name" value="Clan SC, family S28, unassigned serine peptidase"/>
    <property type="match status" value="1"/>
</dbReference>
<gene>
    <name evidence="6" type="ORF">KP509_14G037800</name>
</gene>
<evidence type="ECO:0000256" key="5">
    <source>
        <dbReference type="ARBA" id="ARBA00023180"/>
    </source>
</evidence>
<dbReference type="PANTHER" id="PTHR11010">
    <property type="entry name" value="PROTEASE S28 PRO-X CARBOXYPEPTIDASE-RELATED"/>
    <property type="match status" value="1"/>
</dbReference>
<keyword evidence="2" id="KW-0645">Protease</keyword>
<keyword evidence="4" id="KW-0378">Hydrolase</keyword>
<dbReference type="InterPro" id="IPR042269">
    <property type="entry name" value="Ser_carbopepase_S28_SKS"/>
</dbReference>
<comment type="caution">
    <text evidence="6">The sequence shown here is derived from an EMBL/GenBank/DDBJ whole genome shotgun (WGS) entry which is preliminary data.</text>
</comment>
<dbReference type="Pfam" id="PF05577">
    <property type="entry name" value="Peptidase_S28"/>
    <property type="match status" value="1"/>
</dbReference>
<dbReference type="EMBL" id="CM035419">
    <property type="protein sequence ID" value="KAH7415324.1"/>
    <property type="molecule type" value="Genomic_DNA"/>
</dbReference>
<keyword evidence="5" id="KW-0325">Glycoprotein</keyword>
<dbReference type="OrthoDB" id="1735038at2759"/>
<protein>
    <recommendedName>
        <fullName evidence="8">Serine protease EDA2</fullName>
    </recommendedName>
</protein>
<dbReference type="Proteomes" id="UP000825935">
    <property type="component" value="Chromosome 14"/>
</dbReference>
<dbReference type="GO" id="GO:0008239">
    <property type="term" value="F:dipeptidyl-peptidase activity"/>
    <property type="evidence" value="ECO:0007669"/>
    <property type="project" value="TreeGrafter"/>
</dbReference>
<evidence type="ECO:0000256" key="2">
    <source>
        <dbReference type="ARBA" id="ARBA00022670"/>
    </source>
</evidence>